<dbReference type="EMBL" id="VTUZ01000028">
    <property type="protein sequence ID" value="KAA1004334.1"/>
    <property type="molecule type" value="Genomic_DNA"/>
</dbReference>
<dbReference type="InterPro" id="IPR021228">
    <property type="entry name" value="BrxD"/>
</dbReference>
<sequence length="432" mass="47370">MTTIRPKDRDAVLQSLRAGVVPRIGQHLIQVGRVKELEALIQDITRVADGGSSFRVVVGEYGAGKTFFLNLVRAIALEKKLVTVHADLNPDRRLHASGGQARSLYAELAKNMSTRTKPDGGALAGIVEKFIGQAKTEAKATSRTSEDVIRSQLNQLTEMVNGYDFADVIAAYCRGFDEGNEQLKGDAIRWLRGEFSTRTDARAALGVRTIIDDASVYDQLKLMARFVKLAGYGGMMVCLDELVNLYKLANVQARNSNYEQILRILNDSLQGSAEGLGFVLGGTPEFLLDTKRGLYSYTALQSRLAENTFAANGLVDYTGPVIRLASLTPEDFYVLLDKIRIVHALGDPEKTILPQEAIPAFMAHCATRLGDTYFRTPRTTITAFINLLAVLEQNQAADWRQLIGALEVERDTGGSADVATEGDDEFASFRLN</sequence>
<dbReference type="SUPFAM" id="SSF52540">
    <property type="entry name" value="P-loop containing nucleoside triphosphate hydrolases"/>
    <property type="match status" value="1"/>
</dbReference>
<keyword evidence="2" id="KW-1185">Reference proteome</keyword>
<proteinExistence type="predicted"/>
<gene>
    <name evidence="1" type="ORF">FVF58_32500</name>
</gene>
<protein>
    <submittedName>
        <fullName evidence="1">ATP-binding protein</fullName>
    </submittedName>
</protein>
<name>A0A5B0GLI7_9BURK</name>
<accession>A0A5B0GLI7</accession>
<dbReference type="Pfam" id="PF10923">
    <property type="entry name" value="BrxC_BrxD"/>
    <property type="match status" value="1"/>
</dbReference>
<comment type="caution">
    <text evidence="1">The sequence shown here is derived from an EMBL/GenBank/DDBJ whole genome shotgun (WGS) entry which is preliminary data.</text>
</comment>
<dbReference type="GO" id="GO:0005524">
    <property type="term" value="F:ATP binding"/>
    <property type="evidence" value="ECO:0007669"/>
    <property type="project" value="UniProtKB-KW"/>
</dbReference>
<organism evidence="1 2">
    <name type="scientific">Paraburkholderia panacisoli</name>
    <dbReference type="NCBI Taxonomy" id="2603818"/>
    <lineage>
        <taxon>Bacteria</taxon>
        <taxon>Pseudomonadati</taxon>
        <taxon>Pseudomonadota</taxon>
        <taxon>Betaproteobacteria</taxon>
        <taxon>Burkholderiales</taxon>
        <taxon>Burkholderiaceae</taxon>
        <taxon>Paraburkholderia</taxon>
    </lineage>
</organism>
<reference evidence="1 2" key="1">
    <citation type="submission" date="2019-08" db="EMBL/GenBank/DDBJ databases">
        <title>Paraburkholderia sp. DCY113.</title>
        <authorList>
            <person name="Kang J."/>
        </authorList>
    </citation>
    <scope>NUCLEOTIDE SEQUENCE [LARGE SCALE GENOMIC DNA]</scope>
    <source>
        <strain evidence="1 2">DCY113</strain>
    </source>
</reference>
<dbReference type="InterPro" id="IPR027417">
    <property type="entry name" value="P-loop_NTPase"/>
</dbReference>
<evidence type="ECO:0000313" key="2">
    <source>
        <dbReference type="Proteomes" id="UP000325273"/>
    </source>
</evidence>
<dbReference type="AlphaFoldDB" id="A0A5B0GLI7"/>
<keyword evidence="1" id="KW-0067">ATP-binding</keyword>
<dbReference type="RefSeq" id="WP_149673852.1">
    <property type="nucleotide sequence ID" value="NZ_VTUZ01000028.1"/>
</dbReference>
<evidence type="ECO:0000313" key="1">
    <source>
        <dbReference type="EMBL" id="KAA1004334.1"/>
    </source>
</evidence>
<dbReference type="Proteomes" id="UP000325273">
    <property type="component" value="Unassembled WGS sequence"/>
</dbReference>
<keyword evidence="1" id="KW-0547">Nucleotide-binding</keyword>